<keyword evidence="11" id="KW-1185">Reference proteome</keyword>
<dbReference type="GO" id="GO:0031418">
    <property type="term" value="F:L-ascorbic acid binding"/>
    <property type="evidence" value="ECO:0007669"/>
    <property type="project" value="UniProtKB-KW"/>
</dbReference>
<reference evidence="10 11" key="1">
    <citation type="submission" date="2019-09" db="EMBL/GenBank/DDBJ databases">
        <title>Isolation and complete genome sequencing of Methylocystis species.</title>
        <authorList>
            <person name="Rumah B.L."/>
            <person name="Stead C.E."/>
            <person name="Stevens B.C."/>
            <person name="Minton N.P."/>
            <person name="Grosse-Honebrink A."/>
            <person name="Zhang Y."/>
        </authorList>
    </citation>
    <scope>NUCLEOTIDE SEQUENCE [LARGE SCALE GENOMIC DNA]</scope>
    <source>
        <strain evidence="10 11">BRCS2</strain>
    </source>
</reference>
<evidence type="ECO:0000256" key="6">
    <source>
        <dbReference type="ARBA" id="ARBA00023004"/>
    </source>
</evidence>
<gene>
    <name evidence="10" type="ORF">F7D14_07450</name>
</gene>
<dbReference type="SMART" id="SM00702">
    <property type="entry name" value="P4Hc"/>
    <property type="match status" value="1"/>
</dbReference>
<dbReference type="Gene3D" id="2.60.120.620">
    <property type="entry name" value="q2cbj1_9rhob like domain"/>
    <property type="match status" value="1"/>
</dbReference>
<dbReference type="Gene3D" id="4.10.860.20">
    <property type="entry name" value="Rabenosyn, Rab binding domain"/>
    <property type="match status" value="1"/>
</dbReference>
<dbReference type="InterPro" id="IPR005123">
    <property type="entry name" value="Oxoglu/Fe-dep_dioxygenase_dom"/>
</dbReference>
<evidence type="ECO:0000313" key="11">
    <source>
        <dbReference type="Proteomes" id="UP000422569"/>
    </source>
</evidence>
<dbReference type="HAMAP" id="MF_00657">
    <property type="entry name" value="Hydroxyl_YbiX"/>
    <property type="match status" value="1"/>
</dbReference>
<evidence type="ECO:0000256" key="5">
    <source>
        <dbReference type="ARBA" id="ARBA00023002"/>
    </source>
</evidence>
<keyword evidence="5 7" id="KW-0560">Oxidoreductase</keyword>
<name>A0A6B8M7L7_9HYPH</name>
<dbReference type="InterPro" id="IPR023550">
    <property type="entry name" value="PKHD_hydroxylase"/>
</dbReference>
<feature type="domain" description="Fe2OG dioxygenase" evidence="9">
    <location>
        <begin position="77"/>
        <end position="177"/>
    </location>
</feature>
<comment type="caution">
    <text evidence="7">Lacks conserved residue(s) required for the propagation of feature annotation.</text>
</comment>
<dbReference type="Pfam" id="PF18331">
    <property type="entry name" value="PKHD_C"/>
    <property type="match status" value="1"/>
</dbReference>
<evidence type="ECO:0000256" key="3">
    <source>
        <dbReference type="ARBA" id="ARBA00022896"/>
    </source>
</evidence>
<sequence length="226" mass="24419">MLAHVPGALGEAEILRLREALAGASWEDGASSGGASKTMKRNSQLPPDSELSRKLGSAVASALLASPAFIAAAIPLRIFPPLFERYEAGDRFDPHVDNAVRGDAMTGARIRVDLCATLLLSEPDEYEGGHLFVEDIFGSREFKPHAGDVVLFSAGSLNMVTPVTRGERLASFVWLQSMIQSDEARDLVCDLDAAIQDLSPRIGGDDADMRRLSTVYHNLIRIWGEA</sequence>
<dbReference type="GO" id="GO:0016706">
    <property type="term" value="F:2-oxoglutarate-dependent dioxygenase activity"/>
    <property type="evidence" value="ECO:0007669"/>
    <property type="project" value="UniProtKB-UniRule"/>
</dbReference>
<evidence type="ECO:0000256" key="2">
    <source>
        <dbReference type="ARBA" id="ARBA00022723"/>
    </source>
</evidence>
<dbReference type="InterPro" id="IPR044862">
    <property type="entry name" value="Pro_4_hyd_alph_FE2OG_OXY"/>
</dbReference>
<comment type="cofactor">
    <cofactor evidence="1">
        <name>L-ascorbate</name>
        <dbReference type="ChEBI" id="CHEBI:38290"/>
    </cofactor>
</comment>
<dbReference type="PANTHER" id="PTHR41536">
    <property type="entry name" value="PKHD-TYPE HYDROXYLASE YBIX"/>
    <property type="match status" value="1"/>
</dbReference>
<feature type="region of interest" description="Disordered" evidence="8">
    <location>
        <begin position="27"/>
        <end position="50"/>
    </location>
</feature>
<dbReference type="GO" id="GO:0006879">
    <property type="term" value="P:intracellular iron ion homeostasis"/>
    <property type="evidence" value="ECO:0007669"/>
    <property type="project" value="TreeGrafter"/>
</dbReference>
<evidence type="ECO:0000256" key="4">
    <source>
        <dbReference type="ARBA" id="ARBA00022964"/>
    </source>
</evidence>
<dbReference type="AlphaFoldDB" id="A0A6B8M7L7"/>
<evidence type="ECO:0000256" key="1">
    <source>
        <dbReference type="ARBA" id="ARBA00001961"/>
    </source>
</evidence>
<evidence type="ECO:0000259" key="9">
    <source>
        <dbReference type="PROSITE" id="PS51471"/>
    </source>
</evidence>
<dbReference type="PROSITE" id="PS51471">
    <property type="entry name" value="FE2OG_OXY"/>
    <property type="match status" value="1"/>
</dbReference>
<dbReference type="Proteomes" id="UP000422569">
    <property type="component" value="Chromosome"/>
</dbReference>
<organism evidence="10 11">
    <name type="scientific">Methylocystis parvus</name>
    <dbReference type="NCBI Taxonomy" id="134"/>
    <lineage>
        <taxon>Bacteria</taxon>
        <taxon>Pseudomonadati</taxon>
        <taxon>Pseudomonadota</taxon>
        <taxon>Alphaproteobacteria</taxon>
        <taxon>Hyphomicrobiales</taxon>
        <taxon>Methylocystaceae</taxon>
        <taxon>Methylocystis</taxon>
    </lineage>
</organism>
<keyword evidence="2" id="KW-0479">Metal-binding</keyword>
<dbReference type="Pfam" id="PF13640">
    <property type="entry name" value="2OG-FeII_Oxy_3"/>
    <property type="match status" value="1"/>
</dbReference>
<protein>
    <submittedName>
        <fullName evidence="10">Fe2+-dependent dioxygenase</fullName>
    </submittedName>
</protein>
<keyword evidence="3" id="KW-0847">Vitamin C</keyword>
<dbReference type="RefSeq" id="WP_016919780.1">
    <property type="nucleotide sequence ID" value="NZ_CP044331.1"/>
</dbReference>
<dbReference type="NCBIfam" id="NF003975">
    <property type="entry name" value="PRK05467.1-4"/>
    <property type="match status" value="1"/>
</dbReference>
<feature type="binding site" evidence="7">
    <location>
        <position position="168"/>
    </location>
    <ligand>
        <name>2-oxoglutarate</name>
        <dbReference type="ChEBI" id="CHEBI:16810"/>
    </ligand>
</feature>
<accession>A0A6B8M7L7</accession>
<keyword evidence="6" id="KW-0408">Iron</keyword>
<evidence type="ECO:0000256" key="8">
    <source>
        <dbReference type="SAM" id="MobiDB-lite"/>
    </source>
</evidence>
<proteinExistence type="inferred from homology"/>
<evidence type="ECO:0000313" key="10">
    <source>
        <dbReference type="EMBL" id="QGM97323.1"/>
    </source>
</evidence>
<dbReference type="InterPro" id="IPR006620">
    <property type="entry name" value="Pro_4_hyd_alph"/>
</dbReference>
<dbReference type="KEGG" id="mpar:F7D14_07450"/>
<keyword evidence="4 7" id="KW-0223">Dioxygenase</keyword>
<evidence type="ECO:0000256" key="7">
    <source>
        <dbReference type="HAMAP-Rule" id="MF_00657"/>
    </source>
</evidence>
<dbReference type="NCBIfam" id="NF003974">
    <property type="entry name" value="PRK05467.1-3"/>
    <property type="match status" value="1"/>
</dbReference>
<dbReference type="GO" id="GO:0006974">
    <property type="term" value="P:DNA damage response"/>
    <property type="evidence" value="ECO:0007669"/>
    <property type="project" value="TreeGrafter"/>
</dbReference>
<dbReference type="InterPro" id="IPR041097">
    <property type="entry name" value="PKHD_C"/>
</dbReference>
<dbReference type="GO" id="GO:0005506">
    <property type="term" value="F:iron ion binding"/>
    <property type="evidence" value="ECO:0007669"/>
    <property type="project" value="InterPro"/>
</dbReference>
<dbReference type="PANTHER" id="PTHR41536:SF1">
    <property type="entry name" value="PKHD-TYPE HYDROXYLASE YBIX"/>
    <property type="match status" value="1"/>
</dbReference>
<dbReference type="EMBL" id="CP044331">
    <property type="protein sequence ID" value="QGM97323.1"/>
    <property type="molecule type" value="Genomic_DNA"/>
</dbReference>